<dbReference type="InterPro" id="IPR009906">
    <property type="entry name" value="D-Glu_cyclase"/>
</dbReference>
<evidence type="ECO:0000256" key="2">
    <source>
        <dbReference type="ARBA" id="ARBA00023239"/>
    </source>
</evidence>
<evidence type="ECO:0000313" key="3">
    <source>
        <dbReference type="EMBL" id="MEU1952047.1"/>
    </source>
</evidence>
<evidence type="ECO:0000256" key="1">
    <source>
        <dbReference type="ARBA" id="ARBA00007896"/>
    </source>
</evidence>
<dbReference type="Gene3D" id="3.40.1640.10">
    <property type="entry name" value="PSTPO5379-like"/>
    <property type="match status" value="1"/>
</dbReference>
<dbReference type="EMBL" id="JBEYBF010000004">
    <property type="protein sequence ID" value="MEU1952047.1"/>
    <property type="molecule type" value="Genomic_DNA"/>
</dbReference>
<protein>
    <submittedName>
        <fullName evidence="3">DUF1445 domain-containing protein</fullName>
    </submittedName>
</protein>
<dbReference type="Proteomes" id="UP001550628">
    <property type="component" value="Unassembled WGS sequence"/>
</dbReference>
<comment type="similarity">
    <text evidence="1">Belongs to the D-glutamate cyclase family.</text>
</comment>
<dbReference type="Pfam" id="PF07286">
    <property type="entry name" value="D-Glu_cyclase"/>
    <property type="match status" value="1"/>
</dbReference>
<dbReference type="PANTHER" id="PTHR32022">
    <property type="entry name" value="D-GLUTAMATE CYCLASE, MITOCHONDRIAL"/>
    <property type="match status" value="1"/>
</dbReference>
<accession>A0ABV2WMC7</accession>
<keyword evidence="4" id="KW-1185">Reference proteome</keyword>
<dbReference type="RefSeq" id="WP_356953885.1">
    <property type="nucleotide sequence ID" value="NZ_JBEYBD010000001.1"/>
</dbReference>
<dbReference type="SUPFAM" id="SSF160920">
    <property type="entry name" value="PSTPO5379-like"/>
    <property type="match status" value="1"/>
</dbReference>
<proteinExistence type="inferred from homology"/>
<dbReference type="Gene3D" id="3.30.2040.10">
    <property type="entry name" value="PSTPO5379-like domain"/>
    <property type="match status" value="1"/>
</dbReference>
<dbReference type="InterPro" id="IPR038021">
    <property type="entry name" value="Putative_hydro-lyase"/>
</dbReference>
<gene>
    <name evidence="3" type="ORF">ABZ510_09305</name>
</gene>
<dbReference type="PANTHER" id="PTHR32022:SF10">
    <property type="entry name" value="D-GLUTAMATE CYCLASE, MITOCHONDRIAL"/>
    <property type="match status" value="1"/>
</dbReference>
<evidence type="ECO:0000313" key="4">
    <source>
        <dbReference type="Proteomes" id="UP001550628"/>
    </source>
</evidence>
<sequence>MTTPAHPRELRDRIARGEWTTPTAGILDDYQQANLVVVPESAAADFRAYCAANPEVCPLLAATDPGDPLLTYDDCTVDIRTALPRYRVWYDGVLVAEPGDILDHWRDDAVAFALGCSHTFDAPLRRIGVPVPRSAPPVYVTDRATTSTGMFGGPLVVSMRPVPEPLVDAAAALTARYPTGHGAPVQIGNAPGLGIADLSAPDFGVFAGVPAGCLPVFWACGVTPQLALPELGLEYAITHFAGHMLVLDTVLDDTRSAP</sequence>
<keyword evidence="2" id="KW-0456">Lyase</keyword>
<organism evidence="3 4">
    <name type="scientific">Nocardia rhamnosiphila</name>
    <dbReference type="NCBI Taxonomy" id="426716"/>
    <lineage>
        <taxon>Bacteria</taxon>
        <taxon>Bacillati</taxon>
        <taxon>Actinomycetota</taxon>
        <taxon>Actinomycetes</taxon>
        <taxon>Mycobacteriales</taxon>
        <taxon>Nocardiaceae</taxon>
        <taxon>Nocardia</taxon>
    </lineage>
</organism>
<comment type="caution">
    <text evidence="3">The sequence shown here is derived from an EMBL/GenBank/DDBJ whole genome shotgun (WGS) entry which is preliminary data.</text>
</comment>
<name>A0ABV2WMC7_9NOCA</name>
<reference evidence="3 4" key="1">
    <citation type="submission" date="2024-06" db="EMBL/GenBank/DDBJ databases">
        <title>The Natural Products Discovery Center: Release of the First 8490 Sequenced Strains for Exploring Actinobacteria Biosynthetic Diversity.</title>
        <authorList>
            <person name="Kalkreuter E."/>
            <person name="Kautsar S.A."/>
            <person name="Yang D."/>
            <person name="Bader C.D."/>
            <person name="Teijaro C.N."/>
            <person name="Fluegel L."/>
            <person name="Davis C.M."/>
            <person name="Simpson J.R."/>
            <person name="Lauterbach L."/>
            <person name="Steele A.D."/>
            <person name="Gui C."/>
            <person name="Meng S."/>
            <person name="Li G."/>
            <person name="Viehrig K."/>
            <person name="Ye F."/>
            <person name="Su P."/>
            <person name="Kiefer A.F."/>
            <person name="Nichols A."/>
            <person name="Cepeda A.J."/>
            <person name="Yan W."/>
            <person name="Fan B."/>
            <person name="Jiang Y."/>
            <person name="Adhikari A."/>
            <person name="Zheng C.-J."/>
            <person name="Schuster L."/>
            <person name="Cowan T.M."/>
            <person name="Smanski M.J."/>
            <person name="Chevrette M.G."/>
            <person name="De Carvalho L.P.S."/>
            <person name="Shen B."/>
        </authorList>
    </citation>
    <scope>NUCLEOTIDE SEQUENCE [LARGE SCALE GENOMIC DNA]</scope>
    <source>
        <strain evidence="3 4">NPDC019708</strain>
    </source>
</reference>